<dbReference type="CDD" id="cd14498">
    <property type="entry name" value="DSP"/>
    <property type="match status" value="1"/>
</dbReference>
<keyword evidence="3" id="KW-1185">Reference proteome</keyword>
<evidence type="ECO:0000259" key="1">
    <source>
        <dbReference type="PROSITE" id="PS50056"/>
    </source>
</evidence>
<organism evidence="2 3">
    <name type="scientific">Arthrobacter halodurans</name>
    <dbReference type="NCBI Taxonomy" id="516699"/>
    <lineage>
        <taxon>Bacteria</taxon>
        <taxon>Bacillati</taxon>
        <taxon>Actinomycetota</taxon>
        <taxon>Actinomycetes</taxon>
        <taxon>Micrococcales</taxon>
        <taxon>Micrococcaceae</taxon>
        <taxon>Arthrobacter</taxon>
    </lineage>
</organism>
<dbReference type="Gene3D" id="3.90.190.10">
    <property type="entry name" value="Protein tyrosine phosphatase superfamily"/>
    <property type="match status" value="1"/>
</dbReference>
<dbReference type="InterPro" id="IPR000340">
    <property type="entry name" value="Dual-sp_phosphatase_cat-dom"/>
</dbReference>
<dbReference type="InterPro" id="IPR000387">
    <property type="entry name" value="Tyr_Pase_dom"/>
</dbReference>
<dbReference type="InterPro" id="IPR029021">
    <property type="entry name" value="Prot-tyrosine_phosphatase-like"/>
</dbReference>
<dbReference type="Pfam" id="PF00782">
    <property type="entry name" value="DSPc"/>
    <property type="match status" value="1"/>
</dbReference>
<dbReference type="EMBL" id="JBHDLJ010000002">
    <property type="protein sequence ID" value="MFB0833770.1"/>
    <property type="molecule type" value="Genomic_DNA"/>
</dbReference>
<protein>
    <submittedName>
        <fullName evidence="2">Dual specificity protein phosphatase family protein</fullName>
    </submittedName>
</protein>
<feature type="domain" description="Tyrosine specific protein phosphatases" evidence="1">
    <location>
        <begin position="78"/>
        <end position="145"/>
    </location>
</feature>
<evidence type="ECO:0000313" key="2">
    <source>
        <dbReference type="EMBL" id="MFB0833770.1"/>
    </source>
</evidence>
<evidence type="ECO:0000313" key="3">
    <source>
        <dbReference type="Proteomes" id="UP001575652"/>
    </source>
</evidence>
<accession>A0ABV4UM25</accession>
<dbReference type="SUPFAM" id="SSF52799">
    <property type="entry name" value="(Phosphotyrosine protein) phosphatases II"/>
    <property type="match status" value="1"/>
</dbReference>
<gene>
    <name evidence="2" type="ORF">ACETWP_04145</name>
</gene>
<name>A0ABV4UM25_9MICC</name>
<sequence>MTVRANLSWVAADLAVGGDLSYDPAKAAAQFANILASGVTHIVDMRSEANDAARWSGSGVEYKWLGTDDRAGHTVDPRLFDAGVRFARTARRSGGKVLAHCHMGVNRGPSMGFAILLDRGHGAVEAFEMIRAARPQAFIAYAEDALLAHGARHVAKGGHARTCRRELKLLRAHVAETMTPSKVGFIQRAMRQHRLDDLRPPA</sequence>
<comment type="caution">
    <text evidence="2">The sequence shown here is derived from an EMBL/GenBank/DDBJ whole genome shotgun (WGS) entry which is preliminary data.</text>
</comment>
<reference evidence="2 3" key="1">
    <citation type="submission" date="2024-09" db="EMBL/GenBank/DDBJ databases">
        <authorList>
            <person name="Salinas-Garcia M.A."/>
            <person name="Prieme A."/>
        </authorList>
    </citation>
    <scope>NUCLEOTIDE SEQUENCE [LARGE SCALE GENOMIC DNA]</scope>
    <source>
        <strain evidence="2 3">DSM 21081</strain>
    </source>
</reference>
<dbReference type="PROSITE" id="PS50056">
    <property type="entry name" value="TYR_PHOSPHATASE_2"/>
    <property type="match status" value="1"/>
</dbReference>
<dbReference type="Proteomes" id="UP001575652">
    <property type="component" value="Unassembled WGS sequence"/>
</dbReference>
<dbReference type="RefSeq" id="WP_373970931.1">
    <property type="nucleotide sequence ID" value="NZ_JBHDLJ010000002.1"/>
</dbReference>
<proteinExistence type="predicted"/>